<evidence type="ECO:0000313" key="2">
    <source>
        <dbReference type="Proteomes" id="UP000559010"/>
    </source>
</evidence>
<accession>A0A848J650</accession>
<protein>
    <submittedName>
        <fullName evidence="1">Uncharacterized protein</fullName>
    </submittedName>
</protein>
<dbReference type="Proteomes" id="UP000559010">
    <property type="component" value="Unassembled WGS sequence"/>
</dbReference>
<evidence type="ECO:0000313" key="1">
    <source>
        <dbReference type="EMBL" id="NMM49944.1"/>
    </source>
</evidence>
<dbReference type="AlphaFoldDB" id="A0A848J650"/>
<dbReference type="EMBL" id="JABBNU010000010">
    <property type="protein sequence ID" value="NMM49944.1"/>
    <property type="molecule type" value="Genomic_DNA"/>
</dbReference>
<sequence>MKNQLLKIQNQVAILMLLSFFDIHAQTIIQGRICDTDDGTALVGAIVFIANTTHAAGI</sequence>
<reference evidence="1 2" key="1">
    <citation type="submission" date="2020-04" db="EMBL/GenBank/DDBJ databases">
        <title>Flammeovirgaceae bacterium KN852 isolated from deep sea.</title>
        <authorList>
            <person name="Zhang D.-C."/>
        </authorList>
    </citation>
    <scope>NUCLEOTIDE SEQUENCE [LARGE SCALE GENOMIC DNA]</scope>
    <source>
        <strain evidence="1 2">KN852</strain>
    </source>
</reference>
<proteinExistence type="predicted"/>
<comment type="caution">
    <text evidence="1">The sequence shown here is derived from an EMBL/GenBank/DDBJ whole genome shotgun (WGS) entry which is preliminary data.</text>
</comment>
<keyword evidence="2" id="KW-1185">Reference proteome</keyword>
<dbReference type="RefSeq" id="WP_169683557.1">
    <property type="nucleotide sequence ID" value="NZ_JABBNU010000010.1"/>
</dbReference>
<name>A0A848J650_9BACT</name>
<gene>
    <name evidence="1" type="ORF">HH304_16170</name>
</gene>
<organism evidence="1 2">
    <name type="scientific">Marinigracilibium pacificum</name>
    <dbReference type="NCBI Taxonomy" id="2729599"/>
    <lineage>
        <taxon>Bacteria</taxon>
        <taxon>Pseudomonadati</taxon>
        <taxon>Bacteroidota</taxon>
        <taxon>Cytophagia</taxon>
        <taxon>Cytophagales</taxon>
        <taxon>Flammeovirgaceae</taxon>
        <taxon>Marinigracilibium</taxon>
    </lineage>
</organism>